<protein>
    <submittedName>
        <fullName evidence="3">Glycosyl transferase</fullName>
    </submittedName>
</protein>
<dbReference type="Proteomes" id="UP000644756">
    <property type="component" value="Unassembled WGS sequence"/>
</dbReference>
<evidence type="ECO:0000313" key="4">
    <source>
        <dbReference type="Proteomes" id="UP000644756"/>
    </source>
</evidence>
<evidence type="ECO:0000313" key="3">
    <source>
        <dbReference type="EMBL" id="GGF92295.1"/>
    </source>
</evidence>
<dbReference type="InterPro" id="IPR001296">
    <property type="entry name" value="Glyco_trans_1"/>
</dbReference>
<reference evidence="3" key="2">
    <citation type="submission" date="2020-09" db="EMBL/GenBank/DDBJ databases">
        <authorList>
            <person name="Sun Q."/>
            <person name="Zhou Y."/>
        </authorList>
    </citation>
    <scope>NUCLEOTIDE SEQUENCE</scope>
    <source>
        <strain evidence="3">CGMCC 1.12987</strain>
    </source>
</reference>
<accession>A0A917CM31</accession>
<reference evidence="3" key="1">
    <citation type="journal article" date="2014" name="Int. J. Syst. Evol. Microbiol.">
        <title>Complete genome sequence of Corynebacterium casei LMG S-19264T (=DSM 44701T), isolated from a smear-ripened cheese.</title>
        <authorList>
            <consortium name="US DOE Joint Genome Institute (JGI-PGF)"/>
            <person name="Walter F."/>
            <person name="Albersmeier A."/>
            <person name="Kalinowski J."/>
            <person name="Ruckert C."/>
        </authorList>
    </citation>
    <scope>NUCLEOTIDE SEQUENCE</scope>
    <source>
        <strain evidence="3">CGMCC 1.12987</strain>
    </source>
</reference>
<keyword evidence="4" id="KW-1185">Reference proteome</keyword>
<dbReference type="GO" id="GO:0009103">
    <property type="term" value="P:lipopolysaccharide biosynthetic process"/>
    <property type="evidence" value="ECO:0007669"/>
    <property type="project" value="TreeGrafter"/>
</dbReference>
<comment type="caution">
    <text evidence="3">The sequence shown here is derived from an EMBL/GenBank/DDBJ whole genome shotgun (WGS) entry which is preliminary data.</text>
</comment>
<feature type="domain" description="Glycosyl transferase family 1" evidence="2">
    <location>
        <begin position="167"/>
        <end position="330"/>
    </location>
</feature>
<dbReference type="PANTHER" id="PTHR46401:SF2">
    <property type="entry name" value="GLYCOSYLTRANSFERASE WBBK-RELATED"/>
    <property type="match status" value="1"/>
</dbReference>
<dbReference type="CDD" id="cd03801">
    <property type="entry name" value="GT4_PimA-like"/>
    <property type="match status" value="1"/>
</dbReference>
<gene>
    <name evidence="3" type="ORF">GCM10010916_07110</name>
</gene>
<dbReference type="SUPFAM" id="SSF53756">
    <property type="entry name" value="UDP-Glycosyltransferase/glycogen phosphorylase"/>
    <property type="match status" value="1"/>
</dbReference>
<dbReference type="GO" id="GO:0016757">
    <property type="term" value="F:glycosyltransferase activity"/>
    <property type="evidence" value="ECO:0007669"/>
    <property type="project" value="InterPro"/>
</dbReference>
<dbReference type="RefSeq" id="WP_188529079.1">
    <property type="nucleotide sequence ID" value="NZ_BMGR01000002.1"/>
</dbReference>
<dbReference type="Pfam" id="PF00534">
    <property type="entry name" value="Glycos_transf_1"/>
    <property type="match status" value="1"/>
</dbReference>
<name>A0A917CM31_9BACL</name>
<keyword evidence="1 3" id="KW-0808">Transferase</keyword>
<dbReference type="EMBL" id="BMGR01000002">
    <property type="protein sequence ID" value="GGF92295.1"/>
    <property type="molecule type" value="Genomic_DNA"/>
</dbReference>
<dbReference type="AlphaFoldDB" id="A0A917CM31"/>
<dbReference type="PANTHER" id="PTHR46401">
    <property type="entry name" value="GLYCOSYLTRANSFERASE WBBK-RELATED"/>
    <property type="match status" value="1"/>
</dbReference>
<dbReference type="Gene3D" id="3.40.50.2000">
    <property type="entry name" value="Glycogen Phosphorylase B"/>
    <property type="match status" value="2"/>
</dbReference>
<proteinExistence type="predicted"/>
<sequence>MIINQLLPAMSYGDAVSNSAINMQKYLRDSGHTANIYAEHIHPKLTHLVKPASKIPKNEAVIYHMAIGCDLAYEIPKFTSKRMLLYHNVTPDHFFRGYDDQSADLCVRARKELIYLKDYMDAAFADSSYNKSELDELGYRNTAVTPIIINFEDYDAPVHHQLMTRLQRSKKGTDLLFVGRIAPNKKQEDIIKTFYFYKKYFDKNARLFLVGSYTRMERYHWELKELARQLELTDVYITGHVPFNEILTYYKNADIFINMSEHEGFCVPLLEAMKFELPIISFKKSAVPETLGNGGLLVVEKDYKSIAALIKVVIDDQELKNRLLENQKQRLSYFSKKNTSEIFISKIQEILTLK</sequence>
<evidence type="ECO:0000259" key="2">
    <source>
        <dbReference type="Pfam" id="PF00534"/>
    </source>
</evidence>
<organism evidence="3 4">
    <name type="scientific">Paenibacillus abyssi</name>
    <dbReference type="NCBI Taxonomy" id="1340531"/>
    <lineage>
        <taxon>Bacteria</taxon>
        <taxon>Bacillati</taxon>
        <taxon>Bacillota</taxon>
        <taxon>Bacilli</taxon>
        <taxon>Bacillales</taxon>
        <taxon>Paenibacillaceae</taxon>
        <taxon>Paenibacillus</taxon>
    </lineage>
</organism>
<evidence type="ECO:0000256" key="1">
    <source>
        <dbReference type="ARBA" id="ARBA00022679"/>
    </source>
</evidence>